<proteinExistence type="predicted"/>
<dbReference type="EMBL" id="OA565137">
    <property type="protein sequence ID" value="CAD7196370.1"/>
    <property type="molecule type" value="Genomic_DNA"/>
</dbReference>
<evidence type="ECO:0000313" key="1">
    <source>
        <dbReference type="EMBL" id="CAD7196370.1"/>
    </source>
</evidence>
<sequence>MPSNSKLGQTLTDVNVLTIHPTEIRISISPSSPVELNTTSALANYATEAVTGPPNPEEEKLFSRLWSPAQRTSLASTAANPSFSLGMEFTYCSFKMQLVSTFVLFAALMWFSAEATEVKACQVGGDSEWDVTLLEGTLNGMSRCWRVFKMEFHVVGGYSEWDVTLLEGTQNGMSRCWRVLRMECHVVGGYSEWDVTLLEGTQSGMSRCWRILIMGCHVVGGYSEWNVSLLEDTYNGMSRCWRVLRMECHLVGGYSEWNVTLLEDTRN</sequence>
<dbReference type="AlphaFoldDB" id="A0A7R8VFE7"/>
<protein>
    <submittedName>
        <fullName evidence="1">Uncharacterized protein</fullName>
    </submittedName>
</protein>
<organism evidence="1">
    <name type="scientific">Timema douglasi</name>
    <name type="common">Walking stick</name>
    <dbReference type="NCBI Taxonomy" id="61478"/>
    <lineage>
        <taxon>Eukaryota</taxon>
        <taxon>Metazoa</taxon>
        <taxon>Ecdysozoa</taxon>
        <taxon>Arthropoda</taxon>
        <taxon>Hexapoda</taxon>
        <taxon>Insecta</taxon>
        <taxon>Pterygota</taxon>
        <taxon>Neoptera</taxon>
        <taxon>Polyneoptera</taxon>
        <taxon>Phasmatodea</taxon>
        <taxon>Timematodea</taxon>
        <taxon>Timematoidea</taxon>
        <taxon>Timematidae</taxon>
        <taxon>Timema</taxon>
    </lineage>
</organism>
<name>A0A7R8VFE7_TIMDO</name>
<reference evidence="1" key="1">
    <citation type="submission" date="2020-11" db="EMBL/GenBank/DDBJ databases">
        <authorList>
            <person name="Tran Van P."/>
        </authorList>
    </citation>
    <scope>NUCLEOTIDE SEQUENCE</scope>
</reference>
<gene>
    <name evidence="1" type="ORF">TDIB3V08_LOCUS2721</name>
</gene>
<accession>A0A7R8VFE7</accession>